<dbReference type="Proteomes" id="UP001152888">
    <property type="component" value="Unassembled WGS sequence"/>
</dbReference>
<sequence>MGRRKNAPRRSEGDIWSAHNYIPIVKKHRTLRKHAPPHKLKVVGPTEECKHLLLGKVMVGTSNNTVPTTFQVCRILFKTRCEENEANDQDTIVLEYDENTLVVMKSLIEMEVLKMLLHQRSYLSVSALKMIKHLLMYF</sequence>
<evidence type="ECO:0000313" key="1">
    <source>
        <dbReference type="EMBL" id="CAH2015166.1"/>
    </source>
</evidence>
<protein>
    <submittedName>
        <fullName evidence="1">Uncharacterized protein</fullName>
    </submittedName>
</protein>
<accession>A0A9P0MMK7</accession>
<proteinExistence type="predicted"/>
<reference evidence="1" key="1">
    <citation type="submission" date="2022-03" db="EMBL/GenBank/DDBJ databases">
        <authorList>
            <person name="Sayadi A."/>
        </authorList>
    </citation>
    <scope>NUCLEOTIDE SEQUENCE</scope>
</reference>
<name>A0A9P0MMK7_ACAOB</name>
<gene>
    <name evidence="1" type="ORF">ACAOBT_LOCUS34573</name>
</gene>
<evidence type="ECO:0000313" key="2">
    <source>
        <dbReference type="Proteomes" id="UP001152888"/>
    </source>
</evidence>
<dbReference type="EMBL" id="CAKOFQ010008627">
    <property type="protein sequence ID" value="CAH2015166.1"/>
    <property type="molecule type" value="Genomic_DNA"/>
</dbReference>
<dbReference type="AlphaFoldDB" id="A0A9P0MMK7"/>
<keyword evidence="2" id="KW-1185">Reference proteome</keyword>
<organism evidence="1 2">
    <name type="scientific">Acanthoscelides obtectus</name>
    <name type="common">Bean weevil</name>
    <name type="synonym">Bruchus obtectus</name>
    <dbReference type="NCBI Taxonomy" id="200917"/>
    <lineage>
        <taxon>Eukaryota</taxon>
        <taxon>Metazoa</taxon>
        <taxon>Ecdysozoa</taxon>
        <taxon>Arthropoda</taxon>
        <taxon>Hexapoda</taxon>
        <taxon>Insecta</taxon>
        <taxon>Pterygota</taxon>
        <taxon>Neoptera</taxon>
        <taxon>Endopterygota</taxon>
        <taxon>Coleoptera</taxon>
        <taxon>Polyphaga</taxon>
        <taxon>Cucujiformia</taxon>
        <taxon>Chrysomeloidea</taxon>
        <taxon>Chrysomelidae</taxon>
        <taxon>Bruchinae</taxon>
        <taxon>Bruchini</taxon>
        <taxon>Acanthoscelides</taxon>
    </lineage>
</organism>
<comment type="caution">
    <text evidence="1">The sequence shown here is derived from an EMBL/GenBank/DDBJ whole genome shotgun (WGS) entry which is preliminary data.</text>
</comment>